<dbReference type="GO" id="GO:0032259">
    <property type="term" value="P:methylation"/>
    <property type="evidence" value="ECO:0007669"/>
    <property type="project" value="UniProtKB-KW"/>
</dbReference>
<dbReference type="GO" id="GO:0008716">
    <property type="term" value="F:D-alanine-D-alanine ligase activity"/>
    <property type="evidence" value="ECO:0007669"/>
    <property type="project" value="InterPro"/>
</dbReference>
<feature type="domain" description="Post-SET" evidence="4">
    <location>
        <begin position="397"/>
        <end position="413"/>
    </location>
</feature>
<accession>A0A835SQ22</accession>
<keyword evidence="3" id="KW-0949">S-adenosyl-L-methionine</keyword>
<dbReference type="PROSITE" id="PS50868">
    <property type="entry name" value="POST_SET"/>
    <property type="match status" value="1"/>
</dbReference>
<dbReference type="Pfam" id="PF07478">
    <property type="entry name" value="Dala_Dala_lig_C"/>
    <property type="match status" value="1"/>
</dbReference>
<dbReference type="InterPro" id="IPR003616">
    <property type="entry name" value="Post-SET_dom"/>
</dbReference>
<dbReference type="EMBL" id="JAEHOC010000049">
    <property type="protein sequence ID" value="KAG2426154.1"/>
    <property type="molecule type" value="Genomic_DNA"/>
</dbReference>
<dbReference type="SUPFAM" id="SSF56059">
    <property type="entry name" value="Glutathione synthetase ATP-binding domain-like"/>
    <property type="match status" value="1"/>
</dbReference>
<dbReference type="PANTHER" id="PTHR23132">
    <property type="entry name" value="D-ALANINE--D-ALANINE LIGASE"/>
    <property type="match status" value="1"/>
</dbReference>
<evidence type="ECO:0000313" key="6">
    <source>
        <dbReference type="Proteomes" id="UP000650467"/>
    </source>
</evidence>
<dbReference type="InterPro" id="IPR011095">
    <property type="entry name" value="Dala_Dala_lig_C"/>
</dbReference>
<keyword evidence="6" id="KW-1185">Reference proteome</keyword>
<keyword evidence="2" id="KW-0808">Transferase</keyword>
<comment type="caution">
    <text evidence="5">The sequence shown here is derived from an EMBL/GenBank/DDBJ whole genome shotgun (WGS) entry which is preliminary data.</text>
</comment>
<gene>
    <name evidence="5" type="ORF">HXX76_013135</name>
</gene>
<evidence type="ECO:0000256" key="2">
    <source>
        <dbReference type="ARBA" id="ARBA00022679"/>
    </source>
</evidence>
<keyword evidence="1" id="KW-0489">Methyltransferase</keyword>
<evidence type="ECO:0000256" key="3">
    <source>
        <dbReference type="ARBA" id="ARBA00022691"/>
    </source>
</evidence>
<dbReference type="GO" id="GO:0005524">
    <property type="term" value="F:ATP binding"/>
    <property type="evidence" value="ECO:0007669"/>
    <property type="project" value="InterPro"/>
</dbReference>
<dbReference type="Pfam" id="PF00856">
    <property type="entry name" value="SET"/>
    <property type="match status" value="1"/>
</dbReference>
<proteinExistence type="predicted"/>
<reference evidence="5" key="1">
    <citation type="journal article" date="2020" name="bioRxiv">
        <title>Comparative genomics of Chlamydomonas.</title>
        <authorList>
            <person name="Craig R.J."/>
            <person name="Hasan A.R."/>
            <person name="Ness R.W."/>
            <person name="Keightley P.D."/>
        </authorList>
    </citation>
    <scope>NUCLEOTIDE SEQUENCE</scope>
    <source>
        <strain evidence="5">SAG 7.73</strain>
    </source>
</reference>
<evidence type="ECO:0000313" key="5">
    <source>
        <dbReference type="EMBL" id="KAG2426154.1"/>
    </source>
</evidence>
<sequence length="469" mass="49808">MEGIGGIEAGLAEVLAPPSQGGLRFPLIVKHPSGYSSVGMTKNSKVTNEQQLREQVSLLVQQFGGALIEEFIAGREFTVLVVEEPAAPPAGSAAAACMAKVHGGSSSNGAGEGAKRGGQGNAKDAAADLDPDLSSFRLVVYTPVECAFGPGEDFKHFDLKWTDYESLSWFPCAGPALAERLKEAARNTFIATRGTSYGRCDFRVDAAGDIYLLEINSNCAVLYPPGLHGSVDYIMSLDPSRDQLAFIRTIIASALERHRLKQRKEAAAAGGDVDAAERAGSGGGAGGWGLRAVVPIKAGEVVQRGEQRKHVLASKGFVQRCWPEGSRQREWFDGYAFPLNDDVCITWSDDPKEWMPLNHSCDPNTWFVGLDIVARRDVALGEQITIDYATFCVEHMTAFDCCCGSAACRGRVGGLDYVADWVGDAYGHHVSGYVAAKRRAAGKQPQAGAAAAGHSGAASGVAAGNWTQH</sequence>
<name>A0A835SQ22_CHLIN</name>
<evidence type="ECO:0000256" key="1">
    <source>
        <dbReference type="ARBA" id="ARBA00022603"/>
    </source>
</evidence>
<organism evidence="5 6">
    <name type="scientific">Chlamydomonas incerta</name>
    <dbReference type="NCBI Taxonomy" id="51695"/>
    <lineage>
        <taxon>Eukaryota</taxon>
        <taxon>Viridiplantae</taxon>
        <taxon>Chlorophyta</taxon>
        <taxon>core chlorophytes</taxon>
        <taxon>Chlorophyceae</taxon>
        <taxon>CS clade</taxon>
        <taxon>Chlamydomonadales</taxon>
        <taxon>Chlamydomonadaceae</taxon>
        <taxon>Chlamydomonas</taxon>
    </lineage>
</organism>
<dbReference type="SUPFAM" id="SSF82199">
    <property type="entry name" value="SET domain"/>
    <property type="match status" value="1"/>
</dbReference>
<dbReference type="Gene3D" id="3.30.470.20">
    <property type="entry name" value="ATP-grasp fold, B domain"/>
    <property type="match status" value="1"/>
</dbReference>
<dbReference type="InterPro" id="IPR046341">
    <property type="entry name" value="SET_dom_sf"/>
</dbReference>
<dbReference type="OrthoDB" id="2017037at2759"/>
<dbReference type="PANTHER" id="PTHR23132:SF23">
    <property type="entry name" value="D-ALANINE--D-ALANINE LIGASE B"/>
    <property type="match status" value="1"/>
</dbReference>
<dbReference type="Gene3D" id="3.30.1490.20">
    <property type="entry name" value="ATP-grasp fold, A domain"/>
    <property type="match status" value="1"/>
</dbReference>
<dbReference type="InterPro" id="IPR013815">
    <property type="entry name" value="ATP_grasp_subdomain_1"/>
</dbReference>
<dbReference type="InterPro" id="IPR001214">
    <property type="entry name" value="SET_dom"/>
</dbReference>
<protein>
    <recommendedName>
        <fullName evidence="4">Post-SET domain-containing protein</fullName>
    </recommendedName>
</protein>
<dbReference type="Gene3D" id="2.170.270.10">
    <property type="entry name" value="SET domain"/>
    <property type="match status" value="1"/>
</dbReference>
<dbReference type="Proteomes" id="UP000650467">
    <property type="component" value="Unassembled WGS sequence"/>
</dbReference>
<dbReference type="GO" id="GO:0008168">
    <property type="term" value="F:methyltransferase activity"/>
    <property type="evidence" value="ECO:0007669"/>
    <property type="project" value="UniProtKB-KW"/>
</dbReference>
<evidence type="ECO:0000259" key="4">
    <source>
        <dbReference type="PROSITE" id="PS50868"/>
    </source>
</evidence>
<dbReference type="AlphaFoldDB" id="A0A835SQ22"/>